<evidence type="ECO:0000313" key="3">
    <source>
        <dbReference type="EMBL" id="RGI98479.1"/>
    </source>
</evidence>
<organism evidence="1 5">
    <name type="scientific">Hungatella hathewayi</name>
    <dbReference type="NCBI Taxonomy" id="154046"/>
    <lineage>
        <taxon>Bacteria</taxon>
        <taxon>Bacillati</taxon>
        <taxon>Bacillota</taxon>
        <taxon>Clostridia</taxon>
        <taxon>Lachnospirales</taxon>
        <taxon>Lachnospiraceae</taxon>
        <taxon>Hungatella</taxon>
    </lineage>
</organism>
<dbReference type="EMBL" id="QSSQ01000048">
    <property type="protein sequence ID" value="RGL94891.1"/>
    <property type="molecule type" value="Genomic_DNA"/>
</dbReference>
<evidence type="ECO:0000313" key="2">
    <source>
        <dbReference type="EMBL" id="RGD69287.1"/>
    </source>
</evidence>
<evidence type="ECO:0000313" key="6">
    <source>
        <dbReference type="Proteomes" id="UP000261023"/>
    </source>
</evidence>
<evidence type="ECO:0000313" key="8">
    <source>
        <dbReference type="Proteomes" id="UP000263014"/>
    </source>
</evidence>
<proteinExistence type="predicted"/>
<evidence type="ECO:0000313" key="5">
    <source>
        <dbReference type="Proteomes" id="UP000095651"/>
    </source>
</evidence>
<dbReference type="EMBL" id="CYZE01000017">
    <property type="protein sequence ID" value="CUP08873.1"/>
    <property type="molecule type" value="Genomic_DNA"/>
</dbReference>
<evidence type="ECO:0000313" key="1">
    <source>
        <dbReference type="EMBL" id="CUP08873.1"/>
    </source>
</evidence>
<dbReference type="Proteomes" id="UP000261257">
    <property type="component" value="Unassembled WGS sequence"/>
</dbReference>
<sequence>MDVLGMYLLQRVSNELTIQRNESFENRFVAPVPDSTAARVTHEAYVCSSKDVSPRVTKGAF</sequence>
<reference evidence="6 7" key="2">
    <citation type="submission" date="2018-08" db="EMBL/GenBank/DDBJ databases">
        <title>A genome reference for cultivated species of the human gut microbiota.</title>
        <authorList>
            <person name="Zou Y."/>
            <person name="Xue W."/>
            <person name="Luo G."/>
        </authorList>
    </citation>
    <scope>NUCLEOTIDE SEQUENCE [LARGE SCALE GENOMIC DNA]</scope>
    <source>
        <strain evidence="2 6">AF19-13AC</strain>
        <strain evidence="4 7">TF05-11AC</strain>
        <strain evidence="3 8">TM09-12</strain>
    </source>
</reference>
<dbReference type="RefSeq" id="WP_002605189.1">
    <property type="nucleotide sequence ID" value="NZ_CABIXC010000017.1"/>
</dbReference>
<dbReference type="Proteomes" id="UP000095651">
    <property type="component" value="Unassembled WGS sequence"/>
</dbReference>
<reference evidence="1 5" key="1">
    <citation type="submission" date="2015-09" db="EMBL/GenBank/DDBJ databases">
        <authorList>
            <consortium name="Pathogen Informatics"/>
        </authorList>
    </citation>
    <scope>NUCLEOTIDE SEQUENCE [LARGE SCALE GENOMIC DNA]</scope>
    <source>
        <strain evidence="1 5">2789STDY5608850</strain>
    </source>
</reference>
<name>A0A174K9Y8_9FIRM</name>
<dbReference type="EMBL" id="QSON01000016">
    <property type="protein sequence ID" value="RGI98479.1"/>
    <property type="molecule type" value="Genomic_DNA"/>
</dbReference>
<evidence type="ECO:0000313" key="7">
    <source>
        <dbReference type="Proteomes" id="UP000261257"/>
    </source>
</evidence>
<dbReference type="EMBL" id="QTJW01000011">
    <property type="protein sequence ID" value="RGD69287.1"/>
    <property type="molecule type" value="Genomic_DNA"/>
</dbReference>
<protein>
    <submittedName>
        <fullName evidence="1">Uncharacterized protein</fullName>
    </submittedName>
</protein>
<dbReference type="Proteomes" id="UP000261023">
    <property type="component" value="Unassembled WGS sequence"/>
</dbReference>
<dbReference type="GeneID" id="86061392"/>
<dbReference type="Proteomes" id="UP000263014">
    <property type="component" value="Unassembled WGS sequence"/>
</dbReference>
<accession>A0A174K9Y8</accession>
<dbReference type="OrthoDB" id="1913244at2"/>
<gene>
    <name evidence="2" type="ORF">DWX31_16940</name>
    <name evidence="4" type="ORF">DXC39_28540</name>
    <name evidence="3" type="ORF">DXD79_25915</name>
    <name evidence="1" type="ORF">ERS852407_04941</name>
</gene>
<dbReference type="AlphaFoldDB" id="A0A174K9Y8"/>
<evidence type="ECO:0000313" key="4">
    <source>
        <dbReference type="EMBL" id="RGL94891.1"/>
    </source>
</evidence>